<dbReference type="EMBL" id="RYUM01000003">
    <property type="protein sequence ID" value="RYQ20889.1"/>
    <property type="molecule type" value="Genomic_DNA"/>
</dbReference>
<feature type="region of interest" description="Disordered" evidence="1">
    <location>
        <begin position="1"/>
        <end position="56"/>
    </location>
</feature>
<protein>
    <submittedName>
        <fullName evidence="2">Uncharacterized protein</fullName>
    </submittedName>
</protein>
<comment type="caution">
    <text evidence="2">The sequence shown here is derived from an EMBL/GenBank/DDBJ whole genome shotgun (WGS) entry which is preliminary data.</text>
</comment>
<name>A0A4Q5AB68_9BIFI</name>
<organism evidence="2 3">
    <name type="scientific">Bifidobacterium pseudolongum subsp. globosum</name>
    <dbReference type="NCBI Taxonomy" id="1690"/>
    <lineage>
        <taxon>Bacteria</taxon>
        <taxon>Bacillati</taxon>
        <taxon>Actinomycetota</taxon>
        <taxon>Actinomycetes</taxon>
        <taxon>Bifidobacteriales</taxon>
        <taxon>Bifidobacteriaceae</taxon>
        <taxon>Bifidobacterium</taxon>
    </lineage>
</organism>
<evidence type="ECO:0000313" key="2">
    <source>
        <dbReference type="EMBL" id="RYQ20889.1"/>
    </source>
</evidence>
<dbReference type="Proteomes" id="UP000291187">
    <property type="component" value="Unassembled WGS sequence"/>
</dbReference>
<reference evidence="2 3" key="1">
    <citation type="submission" date="2018-12" db="EMBL/GenBank/DDBJ databases">
        <title>Unveiling genomic diversity among members of the Bifidobacterium pseudolongum species, a widely distributed gut commensal of the animal kingdom.</title>
        <authorList>
            <person name="Lugli G.A."/>
            <person name="Duranti S."/>
            <person name="Albert K."/>
            <person name="Mancabelli L."/>
            <person name="Napoli S."/>
            <person name="Viappiani A."/>
            <person name="Anzalone R."/>
            <person name="Longhi G."/>
            <person name="Milani C."/>
            <person name="Turroni F."/>
            <person name="Alessandri G."/>
            <person name="Sela D.A."/>
            <person name="Van Sinderen D."/>
            <person name="Ventura M."/>
        </authorList>
    </citation>
    <scope>NUCLEOTIDE SEQUENCE [LARGE SCALE GENOMIC DNA]</scope>
    <source>
        <strain evidence="2 3">2071B</strain>
    </source>
</reference>
<dbReference type="AlphaFoldDB" id="A0A4Q5AB68"/>
<evidence type="ECO:0000256" key="1">
    <source>
        <dbReference type="SAM" id="MobiDB-lite"/>
    </source>
</evidence>
<gene>
    <name evidence="2" type="ORF">PG2071B_0310</name>
</gene>
<proteinExistence type="predicted"/>
<evidence type="ECO:0000313" key="3">
    <source>
        <dbReference type="Proteomes" id="UP000291187"/>
    </source>
</evidence>
<accession>A0A4Q5AB68</accession>
<sequence length="56" mass="6227">MTMAVKMTVIDGIRYRPEDAASMAQTQPEPEQPKPTAPVDRDAKPATSSGRRTRKR</sequence>